<dbReference type="AlphaFoldDB" id="A0A4U1D6Q1"/>
<sequence length="68" mass="7132">MNIQRIALSFSFARKITLSVQFGANKVNSEKLGTKAQAPCSAPTSAGGPDDEVCSSTSTSGLKRPMKN</sequence>
<organism evidence="2 3">
    <name type="scientific">Robertmurraya kyonggiensis</name>
    <dbReference type="NCBI Taxonomy" id="1037680"/>
    <lineage>
        <taxon>Bacteria</taxon>
        <taxon>Bacillati</taxon>
        <taxon>Bacillota</taxon>
        <taxon>Bacilli</taxon>
        <taxon>Bacillales</taxon>
        <taxon>Bacillaceae</taxon>
        <taxon>Robertmurraya</taxon>
    </lineage>
</organism>
<proteinExistence type="predicted"/>
<evidence type="ECO:0000256" key="1">
    <source>
        <dbReference type="SAM" id="MobiDB-lite"/>
    </source>
</evidence>
<reference evidence="2 3" key="1">
    <citation type="journal article" date="2011" name="J. Microbiol.">
        <title>Bacillus kyonggiensis sp. nov., isolated from soil of a lettuce field.</title>
        <authorList>
            <person name="Dong K."/>
            <person name="Lee S."/>
        </authorList>
    </citation>
    <scope>NUCLEOTIDE SEQUENCE [LARGE SCALE GENOMIC DNA]</scope>
    <source>
        <strain evidence="2 3">NB22</strain>
    </source>
</reference>
<feature type="region of interest" description="Disordered" evidence="1">
    <location>
        <begin position="32"/>
        <end position="68"/>
    </location>
</feature>
<comment type="caution">
    <text evidence="2">The sequence shown here is derived from an EMBL/GenBank/DDBJ whole genome shotgun (WGS) entry which is preliminary data.</text>
</comment>
<accession>A0A4U1D6Q1</accession>
<dbReference type="Proteomes" id="UP000307756">
    <property type="component" value="Unassembled WGS sequence"/>
</dbReference>
<keyword evidence="3" id="KW-1185">Reference proteome</keyword>
<protein>
    <submittedName>
        <fullName evidence="2">Uncharacterized protein</fullName>
    </submittedName>
</protein>
<evidence type="ECO:0000313" key="2">
    <source>
        <dbReference type="EMBL" id="TKC18134.1"/>
    </source>
</evidence>
<dbReference type="EMBL" id="SWBM01000001">
    <property type="protein sequence ID" value="TKC18134.1"/>
    <property type="molecule type" value="Genomic_DNA"/>
</dbReference>
<gene>
    <name evidence="2" type="ORF">FA727_00830</name>
</gene>
<evidence type="ECO:0000313" key="3">
    <source>
        <dbReference type="Proteomes" id="UP000307756"/>
    </source>
</evidence>
<name>A0A4U1D6Q1_9BACI</name>
<dbReference type="RefSeq" id="WP_136828851.1">
    <property type="nucleotide sequence ID" value="NZ_SWBM01000001.1"/>
</dbReference>